<organism evidence="2 3">
    <name type="scientific">Amycolatopsis pretoriensis</name>
    <dbReference type="NCBI Taxonomy" id="218821"/>
    <lineage>
        <taxon>Bacteria</taxon>
        <taxon>Bacillati</taxon>
        <taxon>Actinomycetota</taxon>
        <taxon>Actinomycetes</taxon>
        <taxon>Pseudonocardiales</taxon>
        <taxon>Pseudonocardiaceae</taxon>
        <taxon>Amycolatopsis</taxon>
    </lineage>
</organism>
<name>A0A1H5RHE3_9PSEU</name>
<evidence type="ECO:0000313" key="2">
    <source>
        <dbReference type="EMBL" id="SEF36891.1"/>
    </source>
</evidence>
<proteinExistence type="predicted"/>
<reference evidence="2" key="2">
    <citation type="submission" date="2016-10" db="EMBL/GenBank/DDBJ databases">
        <authorList>
            <person name="de Groot N.N."/>
        </authorList>
    </citation>
    <scope>NUCLEOTIDE SEQUENCE [LARGE SCALE GENOMIC DNA]</scope>
    <source>
        <strain evidence="2">DSM 44654</strain>
    </source>
</reference>
<evidence type="ECO:0000313" key="1">
    <source>
        <dbReference type="EMBL" id="SEF19539.1"/>
    </source>
</evidence>
<reference evidence="3" key="1">
    <citation type="submission" date="2016-10" db="EMBL/GenBank/DDBJ databases">
        <authorList>
            <person name="Varghese N."/>
            <person name="Submissions S."/>
        </authorList>
    </citation>
    <scope>NUCLEOTIDE SEQUENCE [LARGE SCALE GENOMIC DNA]</scope>
    <source>
        <strain evidence="3">DSM 44654</strain>
    </source>
</reference>
<feature type="non-terminal residue" evidence="2">
    <location>
        <position position="27"/>
    </location>
</feature>
<dbReference type="STRING" id="218821.SAMN05421837_1011"/>
<dbReference type="AlphaFoldDB" id="A0A1H5RHE3"/>
<protein>
    <submittedName>
        <fullName evidence="2">Uncharacterized protein</fullName>
    </submittedName>
</protein>
<accession>A0A1H5RHE3</accession>
<gene>
    <name evidence="1" type="ORF">SAMN05421837_1011</name>
    <name evidence="2" type="ORF">SAMN05421837_1121</name>
</gene>
<dbReference type="EMBL" id="FNUJ01000001">
    <property type="protein sequence ID" value="SEF19539.1"/>
    <property type="molecule type" value="Genomic_DNA"/>
</dbReference>
<dbReference type="EMBL" id="FNUJ01000012">
    <property type="protein sequence ID" value="SEF36891.1"/>
    <property type="molecule type" value="Genomic_DNA"/>
</dbReference>
<evidence type="ECO:0000313" key="3">
    <source>
        <dbReference type="Proteomes" id="UP000198878"/>
    </source>
</evidence>
<keyword evidence="3" id="KW-1185">Reference proteome</keyword>
<sequence length="27" mass="2773">MTVTDPVDTDQAPLSLGRAAARTLATT</sequence>
<dbReference type="Proteomes" id="UP000198878">
    <property type="component" value="Unassembled WGS sequence"/>
</dbReference>